<gene>
    <name evidence="2" type="ORF">OT_ostta09g02810</name>
</gene>
<dbReference type="InParanoid" id="A0A090N420"/>
<dbReference type="GO" id="GO:0004519">
    <property type="term" value="F:endonuclease activity"/>
    <property type="evidence" value="ECO:0007669"/>
    <property type="project" value="UniProtKB-KW"/>
</dbReference>
<accession>A0A090N420</accession>
<dbReference type="AlphaFoldDB" id="A0A090N420"/>
<dbReference type="GeneID" id="9831699"/>
<reference evidence="2 3" key="2">
    <citation type="journal article" date="2014" name="BMC Genomics">
        <title>An improved genome of the model marine alga Ostreococcus tauri unfolds by assessing Illumina de novo assemblies.</title>
        <authorList>
            <person name="Blanc-Mathieu R."/>
            <person name="Verhelst B."/>
            <person name="Derelle E."/>
            <person name="Rombauts S."/>
            <person name="Bouget F.Y."/>
            <person name="Carre I."/>
            <person name="Chateau A."/>
            <person name="Eyre-Walker A."/>
            <person name="Grimsley N."/>
            <person name="Moreau H."/>
            <person name="Piegu B."/>
            <person name="Rivals E."/>
            <person name="Schackwitz W."/>
            <person name="Van de Peer Y."/>
            <person name="Piganeau G."/>
        </authorList>
    </citation>
    <scope>NUCLEOTIDE SEQUENCE [LARGE SCALE GENOMIC DNA]</scope>
    <source>
        <strain evidence="3">OTTH 0595 / CCAP 157/2 / RCC745</strain>
    </source>
</reference>
<dbReference type="RefSeq" id="XP_003081274.2">
    <property type="nucleotide sequence ID" value="XM_003081226.2"/>
</dbReference>
<sequence>MASTSSLSESVTDAAARTVDAPRLFAADAQTSGRVPNVFWRAVALDDLRSCVSFVGLPEESRIVIAGRRSFASVRQGTALWDALHDGRLTTGLLKNALGFCEPACDRRALGMSSRGHGGGISSVVSRLRRERVGVDDVDAALASEAARANAEATETFNRERASAARAASAAECDSDDAAVEITADASMSVGSAASAMDIMLASLLVKPATPKSSKGKKKKNGKSKKRNSKRNRAVGDDAAMLTNAQYCRALAKGGEMAIRLAWGSEQEASTLCSLMCHFTGSTVYEAGLCMLDPADIPSDWNVGPLPPVGASPDGLITLASGERFAVEVKNSSPFREMPGSYVIADREPYDKPPAYHMAQVQLEMICTNTRSALLAMQSMTYGIRVFRVERDDAFVASMLRRISRLYASYILKDREPPTNWEIHSADHKSMVRSAVRLAREATVFCHVPTGLLPDSIVVDERPFIA</sequence>
<reference evidence="3" key="1">
    <citation type="journal article" date="2006" name="Proc. Natl. Acad. Sci. U.S.A.">
        <title>Genome analysis of the smallest free-living eukaryote Ostreococcus tauri unveils many unique features.</title>
        <authorList>
            <person name="Derelle E."/>
            <person name="Ferraz C."/>
            <person name="Rombauts S."/>
            <person name="Rouze P."/>
            <person name="Worden A.Z."/>
            <person name="Robbens S."/>
            <person name="Partensky F."/>
            <person name="Degroeve S."/>
            <person name="Echeynie S."/>
            <person name="Cooke R."/>
            <person name="Saeys Y."/>
            <person name="Wuyts J."/>
            <person name="Jabbari K."/>
            <person name="Bowler C."/>
            <person name="Panaud O."/>
            <person name="Piegu B."/>
            <person name="Ball S.G."/>
            <person name="Ral J.-P."/>
            <person name="Bouget F.-Y."/>
            <person name="Piganeau G."/>
            <person name="De Baets B."/>
            <person name="Picard A."/>
            <person name="Delseny M."/>
            <person name="Demaille J."/>
            <person name="Van de Peer Y."/>
            <person name="Moreau H."/>
        </authorList>
    </citation>
    <scope>NUCLEOTIDE SEQUENCE [LARGE SCALE GENOMIC DNA]</scope>
    <source>
        <strain evidence="3">OTTH 0595 / CCAP 157/2 / RCC745</strain>
    </source>
</reference>
<dbReference type="SUPFAM" id="SSF52980">
    <property type="entry name" value="Restriction endonuclease-like"/>
    <property type="match status" value="1"/>
</dbReference>
<dbReference type="PANTHER" id="PTHR46609">
    <property type="entry name" value="EXONUCLEASE, PHAGE-TYPE/RECB, C-TERMINAL DOMAIN-CONTAINING PROTEIN"/>
    <property type="match status" value="1"/>
</dbReference>
<dbReference type="InterPro" id="IPR011335">
    <property type="entry name" value="Restrct_endonuc-II-like"/>
</dbReference>
<proteinExistence type="predicted"/>
<feature type="region of interest" description="Disordered" evidence="1">
    <location>
        <begin position="210"/>
        <end position="236"/>
    </location>
</feature>
<dbReference type="Gene3D" id="3.90.320.10">
    <property type="match status" value="1"/>
</dbReference>
<name>A0A090N420_OSTTA</name>
<dbReference type="KEGG" id="ota:OT_ostta09g02810"/>
<dbReference type="OrthoDB" id="535128at2759"/>
<dbReference type="InterPro" id="IPR011604">
    <property type="entry name" value="PDDEXK-like_dom_sf"/>
</dbReference>
<dbReference type="EMBL" id="CAID01000009">
    <property type="protein sequence ID" value="CEF99103.1"/>
    <property type="molecule type" value="Genomic_DNA"/>
</dbReference>
<feature type="compositionally biased region" description="Basic residues" evidence="1">
    <location>
        <begin position="214"/>
        <end position="233"/>
    </location>
</feature>
<dbReference type="GO" id="GO:0006281">
    <property type="term" value="P:DNA repair"/>
    <property type="evidence" value="ECO:0007669"/>
    <property type="project" value="UniProtKB-ARBA"/>
</dbReference>
<dbReference type="PANTHER" id="PTHR46609:SF6">
    <property type="entry name" value="EXONUCLEASE, PHAGE-TYPE_RECB, C-TERMINAL DOMAIN-CONTAINING PROTEIN-RELATED"/>
    <property type="match status" value="1"/>
</dbReference>
<protein>
    <submittedName>
        <fullName evidence="2">Restriction endonuclease type II-like</fullName>
    </submittedName>
</protein>
<dbReference type="STRING" id="70448.A0A090N420"/>
<evidence type="ECO:0000313" key="3">
    <source>
        <dbReference type="Proteomes" id="UP000009170"/>
    </source>
</evidence>
<comment type="caution">
    <text evidence="2">The sequence shown here is derived from an EMBL/GenBank/DDBJ whole genome shotgun (WGS) entry which is preliminary data.</text>
</comment>
<dbReference type="InterPro" id="IPR051703">
    <property type="entry name" value="NF-kappa-B_Signaling_Reg"/>
</dbReference>
<dbReference type="Proteomes" id="UP000009170">
    <property type="component" value="Unassembled WGS sequence"/>
</dbReference>
<evidence type="ECO:0000313" key="2">
    <source>
        <dbReference type="EMBL" id="CEF99103.1"/>
    </source>
</evidence>
<organism evidence="2 3">
    <name type="scientific">Ostreococcus tauri</name>
    <name type="common">Marine green alga</name>
    <dbReference type="NCBI Taxonomy" id="70448"/>
    <lineage>
        <taxon>Eukaryota</taxon>
        <taxon>Viridiplantae</taxon>
        <taxon>Chlorophyta</taxon>
        <taxon>Mamiellophyceae</taxon>
        <taxon>Mamiellales</taxon>
        <taxon>Bathycoccaceae</taxon>
        <taxon>Ostreococcus</taxon>
    </lineage>
</organism>
<evidence type="ECO:0000256" key="1">
    <source>
        <dbReference type="SAM" id="MobiDB-lite"/>
    </source>
</evidence>
<keyword evidence="3" id="KW-1185">Reference proteome</keyword>